<keyword evidence="2" id="KW-0645">Protease</keyword>
<evidence type="ECO:0000313" key="3">
    <source>
        <dbReference type="Proteomes" id="UP000523863"/>
    </source>
</evidence>
<gene>
    <name evidence="2" type="ORF">BKA12_001022</name>
</gene>
<proteinExistence type="predicted"/>
<evidence type="ECO:0000313" key="2">
    <source>
        <dbReference type="EMBL" id="MBB5597942.1"/>
    </source>
</evidence>
<comment type="caution">
    <text evidence="2">The sequence shown here is derived from an EMBL/GenBank/DDBJ whole genome shotgun (WGS) entry which is preliminary data.</text>
</comment>
<feature type="compositionally biased region" description="Polar residues" evidence="1">
    <location>
        <begin position="1"/>
        <end position="11"/>
    </location>
</feature>
<reference evidence="2 3" key="1">
    <citation type="submission" date="2020-08" db="EMBL/GenBank/DDBJ databases">
        <title>Sequencing the genomes of 1000 actinobacteria strains.</title>
        <authorList>
            <person name="Klenk H.-P."/>
        </authorList>
    </citation>
    <scope>NUCLEOTIDE SEQUENCE [LARGE SCALE GENOMIC DNA]</scope>
    <source>
        <strain evidence="2 3">DSM 23694</strain>
    </source>
</reference>
<dbReference type="RefSeq" id="WP_183641203.1">
    <property type="nucleotide sequence ID" value="NZ_JACHBL010000001.1"/>
</dbReference>
<keyword evidence="3" id="KW-1185">Reference proteome</keyword>
<accession>A0A7W8YAP3</accession>
<protein>
    <submittedName>
        <fullName evidence="2">Metal-dependent amidase/aminoacylase/carboxypeptidase family protein</fullName>
    </submittedName>
</protein>
<organism evidence="2 3">
    <name type="scientific">Neomicrococcus lactis</name>
    <dbReference type="NCBI Taxonomy" id="732241"/>
    <lineage>
        <taxon>Bacteria</taxon>
        <taxon>Bacillati</taxon>
        <taxon>Actinomycetota</taxon>
        <taxon>Actinomycetes</taxon>
        <taxon>Micrococcales</taxon>
        <taxon>Micrococcaceae</taxon>
        <taxon>Neomicrococcus</taxon>
    </lineage>
</organism>
<sequence>MSNEAHSTMVENSKYLHQHPELSMGESATADRPDEQFSAIGSETFRCGGTGAVAVMSRTCRWP</sequence>
<dbReference type="Proteomes" id="UP000523863">
    <property type="component" value="Unassembled WGS sequence"/>
</dbReference>
<dbReference type="AlphaFoldDB" id="A0A7W8YAP3"/>
<keyword evidence="2" id="KW-0121">Carboxypeptidase</keyword>
<keyword evidence="2" id="KW-0378">Hydrolase</keyword>
<feature type="region of interest" description="Disordered" evidence="1">
    <location>
        <begin position="1"/>
        <end position="31"/>
    </location>
</feature>
<dbReference type="Gene3D" id="3.40.630.10">
    <property type="entry name" value="Zn peptidases"/>
    <property type="match status" value="1"/>
</dbReference>
<dbReference type="SUPFAM" id="SSF53187">
    <property type="entry name" value="Zn-dependent exopeptidases"/>
    <property type="match status" value="1"/>
</dbReference>
<evidence type="ECO:0000256" key="1">
    <source>
        <dbReference type="SAM" id="MobiDB-lite"/>
    </source>
</evidence>
<dbReference type="GO" id="GO:0004180">
    <property type="term" value="F:carboxypeptidase activity"/>
    <property type="evidence" value="ECO:0007669"/>
    <property type="project" value="UniProtKB-KW"/>
</dbReference>
<dbReference type="EMBL" id="JACHBL010000001">
    <property type="protein sequence ID" value="MBB5597942.1"/>
    <property type="molecule type" value="Genomic_DNA"/>
</dbReference>
<name>A0A7W8YAP3_9MICC</name>